<dbReference type="EMBL" id="JAKOGI010000026">
    <property type="protein sequence ID" value="KAJ8448956.1"/>
    <property type="molecule type" value="Genomic_DNA"/>
</dbReference>
<dbReference type="PANTHER" id="PTHR33209">
    <property type="entry name" value="PROTEASE 4"/>
    <property type="match status" value="1"/>
</dbReference>
<dbReference type="InterPro" id="IPR029045">
    <property type="entry name" value="ClpP/crotonase-like_dom_sf"/>
</dbReference>
<comment type="similarity">
    <text evidence="1">Belongs to the peptidase S49 family.</text>
</comment>
<protein>
    <recommendedName>
        <fullName evidence="5">Peptidase S49 domain-containing protein</fullName>
    </recommendedName>
</protein>
<keyword evidence="2" id="KW-0645">Protease</keyword>
<evidence type="ECO:0000313" key="6">
    <source>
        <dbReference type="EMBL" id="KAJ8448956.1"/>
    </source>
</evidence>
<keyword evidence="7" id="KW-1185">Reference proteome</keyword>
<dbReference type="InterPro" id="IPR002142">
    <property type="entry name" value="Peptidase_S49"/>
</dbReference>
<gene>
    <name evidence="6" type="ORF">Cgig2_030812</name>
</gene>
<evidence type="ECO:0000313" key="7">
    <source>
        <dbReference type="Proteomes" id="UP001153076"/>
    </source>
</evidence>
<sequence>MRNTPLSIVDNCFKRLFPNSTSNLPSCRPEEAELFAEFAQHAYAQFRDKAAYSRSMPVDKMEENAQGRVWTGNDAASRGLVDAIGGMGRAIAIAKQKANIPQEKEVNVVELSRASTLLEILSDNIESTVDEVVRTLKVLHNMTSSEGVQARMDGIFFERMGETSLGNPVIRLLKAFLGSLLC</sequence>
<dbReference type="Gene3D" id="3.90.226.10">
    <property type="entry name" value="2-enoyl-CoA Hydratase, Chain A, domain 1"/>
    <property type="match status" value="1"/>
</dbReference>
<evidence type="ECO:0000256" key="3">
    <source>
        <dbReference type="ARBA" id="ARBA00022801"/>
    </source>
</evidence>
<proteinExistence type="inferred from homology"/>
<dbReference type="Pfam" id="PF01343">
    <property type="entry name" value="Peptidase_S49"/>
    <property type="match status" value="1"/>
</dbReference>
<accession>A0A9Q1KU98</accession>
<evidence type="ECO:0000259" key="5">
    <source>
        <dbReference type="Pfam" id="PF01343"/>
    </source>
</evidence>
<dbReference type="PANTHER" id="PTHR33209:SF1">
    <property type="entry name" value="PEPTIDASE S49 DOMAIN-CONTAINING PROTEIN"/>
    <property type="match status" value="1"/>
</dbReference>
<dbReference type="Proteomes" id="UP001153076">
    <property type="component" value="Unassembled WGS sequence"/>
</dbReference>
<feature type="domain" description="Peptidase S49" evidence="5">
    <location>
        <begin position="27"/>
        <end position="100"/>
    </location>
</feature>
<dbReference type="OrthoDB" id="45421at2759"/>
<evidence type="ECO:0000256" key="1">
    <source>
        <dbReference type="ARBA" id="ARBA00008683"/>
    </source>
</evidence>
<keyword evidence="4" id="KW-0720">Serine protease</keyword>
<keyword evidence="3" id="KW-0378">Hydrolase</keyword>
<reference evidence="6" key="1">
    <citation type="submission" date="2022-04" db="EMBL/GenBank/DDBJ databases">
        <title>Carnegiea gigantea Genome sequencing and assembly v2.</title>
        <authorList>
            <person name="Copetti D."/>
            <person name="Sanderson M.J."/>
            <person name="Burquez A."/>
            <person name="Wojciechowski M.F."/>
        </authorList>
    </citation>
    <scope>NUCLEOTIDE SEQUENCE</scope>
    <source>
        <strain evidence="6">SGP5-SGP5p</strain>
        <tissue evidence="6">Aerial part</tissue>
    </source>
</reference>
<name>A0A9Q1KU98_9CARY</name>
<organism evidence="6 7">
    <name type="scientific">Carnegiea gigantea</name>
    <dbReference type="NCBI Taxonomy" id="171969"/>
    <lineage>
        <taxon>Eukaryota</taxon>
        <taxon>Viridiplantae</taxon>
        <taxon>Streptophyta</taxon>
        <taxon>Embryophyta</taxon>
        <taxon>Tracheophyta</taxon>
        <taxon>Spermatophyta</taxon>
        <taxon>Magnoliopsida</taxon>
        <taxon>eudicotyledons</taxon>
        <taxon>Gunneridae</taxon>
        <taxon>Pentapetalae</taxon>
        <taxon>Caryophyllales</taxon>
        <taxon>Cactineae</taxon>
        <taxon>Cactaceae</taxon>
        <taxon>Cactoideae</taxon>
        <taxon>Echinocereeae</taxon>
        <taxon>Carnegiea</taxon>
    </lineage>
</organism>
<dbReference type="GO" id="GO:0006508">
    <property type="term" value="P:proteolysis"/>
    <property type="evidence" value="ECO:0007669"/>
    <property type="project" value="UniProtKB-KW"/>
</dbReference>
<evidence type="ECO:0000256" key="4">
    <source>
        <dbReference type="ARBA" id="ARBA00022825"/>
    </source>
</evidence>
<comment type="caution">
    <text evidence="6">The sequence shown here is derived from an EMBL/GenBank/DDBJ whole genome shotgun (WGS) entry which is preliminary data.</text>
</comment>
<dbReference type="AlphaFoldDB" id="A0A9Q1KU98"/>
<evidence type="ECO:0000256" key="2">
    <source>
        <dbReference type="ARBA" id="ARBA00022670"/>
    </source>
</evidence>
<dbReference type="GO" id="GO:0008236">
    <property type="term" value="F:serine-type peptidase activity"/>
    <property type="evidence" value="ECO:0007669"/>
    <property type="project" value="UniProtKB-KW"/>
</dbReference>
<dbReference type="SUPFAM" id="SSF52096">
    <property type="entry name" value="ClpP/crotonase"/>
    <property type="match status" value="1"/>
</dbReference>